<dbReference type="AlphaFoldDB" id="A0A1R1YGM2"/>
<dbReference type="Proteomes" id="UP000187283">
    <property type="component" value="Unassembled WGS sequence"/>
</dbReference>
<gene>
    <name evidence="1" type="ORF">AYI70_g476</name>
</gene>
<sequence length="104" mass="11721">MKCFKYPALLPRSLDKIILSKYTSSAEIISAISGIVAVIIFSSEIQAFTDNVGINLDSLPIFEIVLIEGDQIIFLPVRYIDLGIFNQDYLSNTCLFFPRSKRLN</sequence>
<evidence type="ECO:0000313" key="1">
    <source>
        <dbReference type="EMBL" id="OMJ26052.1"/>
    </source>
</evidence>
<proteinExistence type="predicted"/>
<keyword evidence="2" id="KW-1185">Reference proteome</keyword>
<accession>A0A1R1YGM2</accession>
<reference evidence="1 2" key="1">
    <citation type="submission" date="2017-01" db="EMBL/GenBank/DDBJ databases">
        <authorList>
            <person name="Mah S.A."/>
            <person name="Swanson W.J."/>
            <person name="Moy G.W."/>
            <person name="Vacquier V.D."/>
        </authorList>
    </citation>
    <scope>NUCLEOTIDE SEQUENCE [LARGE SCALE GENOMIC DNA]</scope>
    <source>
        <strain evidence="1 2">GSMNP</strain>
    </source>
</reference>
<name>A0A1R1YGM2_9FUNG</name>
<dbReference type="EMBL" id="LSSN01000074">
    <property type="protein sequence ID" value="OMJ26052.1"/>
    <property type="molecule type" value="Genomic_DNA"/>
</dbReference>
<comment type="caution">
    <text evidence="1">The sequence shown here is derived from an EMBL/GenBank/DDBJ whole genome shotgun (WGS) entry which is preliminary data.</text>
</comment>
<organism evidence="1 2">
    <name type="scientific">Smittium culicis</name>
    <dbReference type="NCBI Taxonomy" id="133412"/>
    <lineage>
        <taxon>Eukaryota</taxon>
        <taxon>Fungi</taxon>
        <taxon>Fungi incertae sedis</taxon>
        <taxon>Zoopagomycota</taxon>
        <taxon>Kickxellomycotina</taxon>
        <taxon>Harpellomycetes</taxon>
        <taxon>Harpellales</taxon>
        <taxon>Legeriomycetaceae</taxon>
        <taxon>Smittium</taxon>
    </lineage>
</organism>
<protein>
    <submittedName>
        <fullName evidence="1">Uncharacterized protein</fullName>
    </submittedName>
</protein>
<evidence type="ECO:0000313" key="2">
    <source>
        <dbReference type="Proteomes" id="UP000187283"/>
    </source>
</evidence>